<accession>A0A7R8H9X8</accession>
<dbReference type="PANTHER" id="PTHR46927">
    <property type="entry name" value="AGAP005574-PA"/>
    <property type="match status" value="1"/>
</dbReference>
<organism evidence="5 6">
    <name type="scientific">Lepeophtheirus salmonis</name>
    <name type="common">Salmon louse</name>
    <name type="synonym">Caligus salmonis</name>
    <dbReference type="NCBI Taxonomy" id="72036"/>
    <lineage>
        <taxon>Eukaryota</taxon>
        <taxon>Metazoa</taxon>
        <taxon>Ecdysozoa</taxon>
        <taxon>Arthropoda</taxon>
        <taxon>Crustacea</taxon>
        <taxon>Multicrustacea</taxon>
        <taxon>Hexanauplia</taxon>
        <taxon>Copepoda</taxon>
        <taxon>Siphonostomatoida</taxon>
        <taxon>Caligidae</taxon>
        <taxon>Lepeophtheirus</taxon>
    </lineage>
</organism>
<evidence type="ECO:0000256" key="3">
    <source>
        <dbReference type="ARBA" id="ARBA00022833"/>
    </source>
</evidence>
<evidence type="ECO:0000256" key="1">
    <source>
        <dbReference type="ARBA" id="ARBA00022723"/>
    </source>
</evidence>
<evidence type="ECO:0000313" key="6">
    <source>
        <dbReference type="Proteomes" id="UP000675881"/>
    </source>
</evidence>
<dbReference type="SMART" id="SM00692">
    <property type="entry name" value="DM3"/>
    <property type="match status" value="1"/>
</dbReference>
<evidence type="ECO:0000313" key="5">
    <source>
        <dbReference type="EMBL" id="CAF2967919.1"/>
    </source>
</evidence>
<proteinExistence type="predicted"/>
<reference evidence="5" key="1">
    <citation type="submission" date="2021-02" db="EMBL/GenBank/DDBJ databases">
        <authorList>
            <person name="Bekaert M."/>
        </authorList>
    </citation>
    <scope>NUCLEOTIDE SEQUENCE</scope>
    <source>
        <strain evidence="5">IoA-00</strain>
    </source>
</reference>
<name>A0A7R8H9X8_LEPSM</name>
<keyword evidence="1" id="KW-0479">Metal-binding</keyword>
<dbReference type="PANTHER" id="PTHR46927:SF3">
    <property type="entry name" value="THAP-TYPE DOMAIN-CONTAINING PROTEIN"/>
    <property type="match status" value="1"/>
</dbReference>
<dbReference type="PROSITE" id="PS50950">
    <property type="entry name" value="ZF_THAP"/>
    <property type="match status" value="1"/>
</dbReference>
<keyword evidence="3" id="KW-0862">Zinc</keyword>
<dbReference type="GO" id="GO:0003677">
    <property type="term" value="F:DNA binding"/>
    <property type="evidence" value="ECO:0007669"/>
    <property type="project" value="UniProtKB-UniRule"/>
</dbReference>
<dbReference type="Proteomes" id="UP000675881">
    <property type="component" value="Chromosome 6"/>
</dbReference>
<dbReference type="SUPFAM" id="SSF57716">
    <property type="entry name" value="Glucocorticoid receptor-like (DNA-binding domain)"/>
    <property type="match status" value="1"/>
</dbReference>
<keyword evidence="4" id="KW-0238">DNA-binding</keyword>
<dbReference type="EMBL" id="HG994585">
    <property type="protein sequence ID" value="CAF2967919.1"/>
    <property type="molecule type" value="Genomic_DNA"/>
</dbReference>
<dbReference type="InterPro" id="IPR052224">
    <property type="entry name" value="THAP_domain_protein"/>
</dbReference>
<gene>
    <name evidence="5" type="ORF">LSAA_11479</name>
</gene>
<dbReference type="Pfam" id="PF05485">
    <property type="entry name" value="THAP"/>
    <property type="match status" value="1"/>
</dbReference>
<dbReference type="InterPro" id="IPR006612">
    <property type="entry name" value="THAP_Znf"/>
</dbReference>
<keyword evidence="6" id="KW-1185">Reference proteome</keyword>
<protein>
    <submittedName>
        <fullName evidence="5">(salmon louse) hypothetical protein</fullName>
    </submittedName>
</protein>
<dbReference type="GO" id="GO:0008270">
    <property type="term" value="F:zinc ion binding"/>
    <property type="evidence" value="ECO:0007669"/>
    <property type="project" value="UniProtKB-KW"/>
</dbReference>
<dbReference type="AlphaFoldDB" id="A0A7R8H9X8"/>
<evidence type="ECO:0000256" key="4">
    <source>
        <dbReference type="ARBA" id="ARBA00023125"/>
    </source>
</evidence>
<sequence length="140" mass="16762">MQSLFSFPMDKSILMKWILRMKRVNWKPSTHSRLCSKHIERNQFQRLDHSKRIRKPCFGAIPTLFSHVKPIVQRETRNSRKSNEEGEELGNMKLLTLVRTKDHSFDCYFALVKQQDISSHLEEFDYFMIEGSNYYICGHY</sequence>
<evidence type="ECO:0000256" key="2">
    <source>
        <dbReference type="ARBA" id="ARBA00022771"/>
    </source>
</evidence>
<keyword evidence="2" id="KW-0863">Zinc-finger</keyword>